<accession>B5HWA3</accession>
<protein>
    <recommendedName>
        <fullName evidence="3">SH3b domain-containing protein</fullName>
    </recommendedName>
</protein>
<keyword evidence="2" id="KW-1185">Reference proteome</keyword>
<evidence type="ECO:0008006" key="3">
    <source>
        <dbReference type="Google" id="ProtNLM"/>
    </source>
</evidence>
<organism evidence="1 2">
    <name type="scientific">Streptomyces sviceus (strain ATCC 29083 / DSM 924 / JCM 4929 / NBRC 13980 / NCIMB 11184 / NRRL 5439 / UC 5370)</name>
    <dbReference type="NCBI Taxonomy" id="463191"/>
    <lineage>
        <taxon>Bacteria</taxon>
        <taxon>Bacillati</taxon>
        <taxon>Actinomycetota</taxon>
        <taxon>Actinomycetes</taxon>
        <taxon>Kitasatosporales</taxon>
        <taxon>Streptomycetaceae</taxon>
        <taxon>Streptomyces</taxon>
    </lineage>
</organism>
<reference evidence="1" key="1">
    <citation type="submission" date="2009-10" db="EMBL/GenBank/DDBJ databases">
        <title>The genome sequence of Streptomyces sviceus strain ATCC 29083.</title>
        <authorList>
            <consortium name="The Broad Institute Genome Sequencing Platform"/>
            <consortium name="Broad Institute Microbial Sequencing Center"/>
            <person name="Fischbach M."/>
            <person name="Godfrey P."/>
            <person name="Ward D."/>
            <person name="Young S."/>
            <person name="Zeng Q."/>
            <person name="Koehrsen M."/>
            <person name="Alvarado L."/>
            <person name="Berlin A.M."/>
            <person name="Bochicchio J."/>
            <person name="Borenstein D."/>
            <person name="Chapman S.B."/>
            <person name="Chen Z."/>
            <person name="Engels R."/>
            <person name="Freedman E."/>
            <person name="Gellesch M."/>
            <person name="Goldberg J."/>
            <person name="Griggs A."/>
            <person name="Gujja S."/>
            <person name="Heilman E.R."/>
            <person name="Heiman D.I."/>
            <person name="Hepburn T.A."/>
            <person name="Howarth C."/>
            <person name="Jen D."/>
            <person name="Larson L."/>
            <person name="Lewis B."/>
            <person name="Mehta T."/>
            <person name="Park D."/>
            <person name="Pearson M."/>
            <person name="Richards J."/>
            <person name="Roberts A."/>
            <person name="Saif S."/>
            <person name="Shea T.D."/>
            <person name="Shenoy N."/>
            <person name="Sisk P."/>
            <person name="Stolte C."/>
            <person name="Sykes S.N."/>
            <person name="Thomson T."/>
            <person name="Walk T."/>
            <person name="White J."/>
            <person name="Yandava C."/>
            <person name="Straight P."/>
            <person name="Clardy J."/>
            <person name="Hung D."/>
            <person name="Kolter R."/>
            <person name="Mekalanos J."/>
            <person name="Walker S."/>
            <person name="Walsh C.T."/>
            <person name="Wieland-Brown L.C."/>
            <person name="Haas B."/>
            <person name="Nusbaum C."/>
            <person name="Birren B."/>
        </authorList>
    </citation>
    <scope>NUCLEOTIDE SEQUENCE [LARGE SCALE GENOMIC DNA]</scope>
    <source>
        <strain evidence="1">ATCC 29083</strain>
    </source>
</reference>
<name>B5HWA3_STRX2</name>
<sequence length="173" mass="17931">MGPSVALTFVRTSTAVPSLGSGHVAVSGQHLCFQGLFGRPKEESLMIHSVRAAAAATASTVIAAAGLVFGTAGAAHATGHGAGYYGVWASGVNVRAGGGEHCYLYPSAANCPDVQTTVSSPAQVWVYCQQEGDQSVGGNPYWVWVLTASGHRGYMASYYTDNATNWIDGVERC</sequence>
<evidence type="ECO:0000313" key="1">
    <source>
        <dbReference type="EMBL" id="EDY57108.1"/>
    </source>
</evidence>
<evidence type="ECO:0000313" key="2">
    <source>
        <dbReference type="Proteomes" id="UP000002785"/>
    </source>
</evidence>
<dbReference type="AlphaFoldDB" id="B5HWA3"/>
<dbReference type="Proteomes" id="UP000002785">
    <property type="component" value="Chromosome"/>
</dbReference>
<dbReference type="eggNOG" id="ENOG5031JJ9">
    <property type="taxonomic scope" value="Bacteria"/>
</dbReference>
<dbReference type="EMBL" id="CM000951">
    <property type="protein sequence ID" value="EDY57108.1"/>
    <property type="molecule type" value="Genomic_DNA"/>
</dbReference>
<proteinExistence type="predicted"/>
<gene>
    <name evidence="1" type="ORF">SSEG_03688</name>
</gene>
<dbReference type="HOGENOM" id="CLU_1546769_0_0_11"/>